<dbReference type="VEuPathDB" id="FungiDB:NCU16483"/>
<gene>
    <name evidence="2" type="ORF">NCU16483</name>
</gene>
<keyword evidence="3" id="KW-1185">Reference proteome</keyword>
<protein>
    <submittedName>
        <fullName evidence="2">Uncharacterized protein</fullName>
    </submittedName>
</protein>
<dbReference type="InParanoid" id="V5IRS2"/>
<dbReference type="OrthoDB" id="4588349at2759"/>
<reference evidence="2 3" key="1">
    <citation type="journal article" date="2003" name="Nature">
        <title>The genome sequence of the filamentous fungus Neurospora crassa.</title>
        <authorList>
            <person name="Galagan J.E."/>
            <person name="Calvo S.E."/>
            <person name="Borkovich K.A."/>
            <person name="Selker E.U."/>
            <person name="Read N.D."/>
            <person name="Jaffe D."/>
            <person name="FitzHugh W."/>
            <person name="Ma L.J."/>
            <person name="Smirnov S."/>
            <person name="Purcell S."/>
            <person name="Rehman B."/>
            <person name="Elkins T."/>
            <person name="Engels R."/>
            <person name="Wang S."/>
            <person name="Nielsen C.B."/>
            <person name="Butler J."/>
            <person name="Endrizzi M."/>
            <person name="Qui D."/>
            <person name="Ianakiev P."/>
            <person name="Bell-Pedersen D."/>
            <person name="Nelson M.A."/>
            <person name="Werner-Washburne M."/>
            <person name="Selitrennikoff C.P."/>
            <person name="Kinsey J.A."/>
            <person name="Braun E.L."/>
            <person name="Zelter A."/>
            <person name="Schulte U."/>
            <person name="Kothe G.O."/>
            <person name="Jedd G."/>
            <person name="Mewes W."/>
            <person name="Staben C."/>
            <person name="Marcotte E."/>
            <person name="Greenberg D."/>
            <person name="Roy A."/>
            <person name="Foley K."/>
            <person name="Naylor J."/>
            <person name="Stange-Thomann N."/>
            <person name="Barrett R."/>
            <person name="Gnerre S."/>
            <person name="Kamal M."/>
            <person name="Kamvysselis M."/>
            <person name="Mauceli E."/>
            <person name="Bielke C."/>
            <person name="Rudd S."/>
            <person name="Frishman D."/>
            <person name="Krystofova S."/>
            <person name="Rasmussen C."/>
            <person name="Metzenberg R.L."/>
            <person name="Perkins D.D."/>
            <person name="Kroken S."/>
            <person name="Cogoni C."/>
            <person name="Macino G."/>
            <person name="Catcheside D."/>
            <person name="Li W."/>
            <person name="Pratt R.J."/>
            <person name="Osmani S.A."/>
            <person name="DeSouza C.P."/>
            <person name="Glass L."/>
            <person name="Orbach M.J."/>
            <person name="Berglund J.A."/>
            <person name="Voelker R."/>
            <person name="Yarden O."/>
            <person name="Plamann M."/>
            <person name="Seiler S."/>
            <person name="Dunlap J."/>
            <person name="Radford A."/>
            <person name="Aramayo R."/>
            <person name="Natvig D.O."/>
            <person name="Alex L.A."/>
            <person name="Mannhaupt G."/>
            <person name="Ebbole D.J."/>
            <person name="Freitag M."/>
            <person name="Paulsen I."/>
            <person name="Sachs M.S."/>
            <person name="Lander E.S."/>
            <person name="Nusbaum C."/>
            <person name="Birren B."/>
        </authorList>
    </citation>
    <scope>NUCLEOTIDE SEQUENCE [LARGE SCALE GENOMIC DNA]</scope>
    <source>
        <strain evidence="3">ATCC 24698 / 74-OR23-1A / CBS 708.71 / DSM 1257 / FGSC 987</strain>
    </source>
</reference>
<dbReference type="GeneID" id="23569493"/>
<dbReference type="Proteomes" id="UP000001805">
    <property type="component" value="Chromosome 1, Linkage Group I"/>
</dbReference>
<feature type="compositionally biased region" description="Polar residues" evidence="1">
    <location>
        <begin position="153"/>
        <end position="184"/>
    </location>
</feature>
<dbReference type="RefSeq" id="XP_011393438.1">
    <property type="nucleotide sequence ID" value="XM_011395136.1"/>
</dbReference>
<evidence type="ECO:0000313" key="2">
    <source>
        <dbReference type="EMBL" id="ESA44371.1"/>
    </source>
</evidence>
<dbReference type="KEGG" id="ncr:NCU16483"/>
<proteinExistence type="predicted"/>
<organism evidence="2 3">
    <name type="scientific">Neurospora crassa (strain ATCC 24698 / 74-OR23-1A / CBS 708.71 / DSM 1257 / FGSC 987)</name>
    <dbReference type="NCBI Taxonomy" id="367110"/>
    <lineage>
        <taxon>Eukaryota</taxon>
        <taxon>Fungi</taxon>
        <taxon>Dikarya</taxon>
        <taxon>Ascomycota</taxon>
        <taxon>Pezizomycotina</taxon>
        <taxon>Sordariomycetes</taxon>
        <taxon>Sordariomycetidae</taxon>
        <taxon>Sordariales</taxon>
        <taxon>Sordariaceae</taxon>
        <taxon>Neurospora</taxon>
    </lineage>
</organism>
<feature type="compositionally biased region" description="Polar residues" evidence="1">
    <location>
        <begin position="197"/>
        <end position="213"/>
    </location>
</feature>
<evidence type="ECO:0000256" key="1">
    <source>
        <dbReference type="SAM" id="MobiDB-lite"/>
    </source>
</evidence>
<name>V5IRS2_NEUCR</name>
<accession>V5IRS2</accession>
<dbReference type="AlphaFoldDB" id="V5IRS2"/>
<feature type="region of interest" description="Disordered" evidence="1">
    <location>
        <begin position="153"/>
        <end position="227"/>
    </location>
</feature>
<sequence length="304" mass="34508">MLRALQYHRAMARASEQQEATIEAPIHHPYQQGEAQPFRRATLRDCFPQVKKPTEFSEPITINNPNTNNTFNKDIAETDRKNASSIVEPSNLGPNDLIAPLTSSMSQLKISPTPTRSGDNYQASWLTASPFSHPTPNHSIWNKDARVALPVYTPTTVHPNNTDKTTEFPKSSESQNKQKMTLANSKGHDRATARGTIMSSIHTKTETSTNGSASKPRLSRREQKKLESRKWANNAFIDGKGRLDTKMNRLGKMRKRLRHRCTWVKKPFSLREFVHRAEQPVPFLVLTDPEGGKHFLEDPKKYKN</sequence>
<evidence type="ECO:0000313" key="3">
    <source>
        <dbReference type="Proteomes" id="UP000001805"/>
    </source>
</evidence>
<dbReference type="EMBL" id="CM002236">
    <property type="protein sequence ID" value="ESA44371.1"/>
    <property type="molecule type" value="Genomic_DNA"/>
</dbReference>